<keyword evidence="2" id="KW-1185">Reference proteome</keyword>
<evidence type="ECO:0000313" key="1">
    <source>
        <dbReference type="EMBL" id="EIC96825.1"/>
    </source>
</evidence>
<sequence>MATKLTNNQILLKECLEQEFKESSGYSDINTYFEHFAASQVLKDFNLSDEEIDSGNSGGGNDGGCDSLYIFLNGELVTADQIEGLNATKGSYLDFFILQSKNTTSFGEDALMKWKTVSDNLLNMSNGLDKFSKRYNEITIESFGLFRDAMAKLVRSQVKYKVSSTYVQKIL</sequence>
<dbReference type="EMBL" id="AJGH01000026">
    <property type="protein sequence ID" value="EIC96825.1"/>
    <property type="molecule type" value="Genomic_DNA"/>
</dbReference>
<organism evidence="1 2">
    <name type="scientific">Lachnoanaerobaculum saburreum F0468</name>
    <dbReference type="NCBI Taxonomy" id="1095750"/>
    <lineage>
        <taxon>Bacteria</taxon>
        <taxon>Bacillati</taxon>
        <taxon>Bacillota</taxon>
        <taxon>Clostridia</taxon>
        <taxon>Lachnospirales</taxon>
        <taxon>Lachnospiraceae</taxon>
        <taxon>Lachnoanaerobaculum</taxon>
    </lineage>
</organism>
<dbReference type="eggNOG" id="COG2159">
    <property type="taxonomic scope" value="Bacteria"/>
</dbReference>
<dbReference type="AlphaFoldDB" id="I0RAW7"/>
<comment type="caution">
    <text evidence="1">The sequence shown here is derived from an EMBL/GenBank/DDBJ whole genome shotgun (WGS) entry which is preliminary data.</text>
</comment>
<dbReference type="Proteomes" id="UP000005039">
    <property type="component" value="Unassembled WGS sequence"/>
</dbReference>
<proteinExistence type="predicted"/>
<name>I0RAW7_9FIRM</name>
<protein>
    <submittedName>
        <fullName evidence="1">Uncharacterized protein</fullName>
    </submittedName>
</protein>
<reference evidence="1 2" key="1">
    <citation type="submission" date="2012-03" db="EMBL/GenBank/DDBJ databases">
        <authorList>
            <person name="Durkin A.S."/>
            <person name="McCorrison J."/>
            <person name="Torralba M."/>
            <person name="Gillis M."/>
            <person name="Methe B."/>
            <person name="Sutton G."/>
            <person name="Nelson K.E."/>
        </authorList>
    </citation>
    <scope>NUCLEOTIDE SEQUENCE [LARGE SCALE GENOMIC DNA]</scope>
    <source>
        <strain evidence="1 2">F0468</strain>
    </source>
</reference>
<accession>I0RAW7</accession>
<evidence type="ECO:0000313" key="2">
    <source>
        <dbReference type="Proteomes" id="UP000005039"/>
    </source>
</evidence>
<gene>
    <name evidence="1" type="ORF">HMPREF9970_0029</name>
</gene>
<feature type="non-terminal residue" evidence="1">
    <location>
        <position position="171"/>
    </location>
</feature>